<keyword evidence="2" id="KW-1185">Reference proteome</keyword>
<evidence type="ECO:0000313" key="1">
    <source>
        <dbReference type="EMBL" id="BBD07849.1"/>
    </source>
</evidence>
<name>A0A2Z6AX72_9BACT</name>
<reference evidence="1 2" key="1">
    <citation type="journal article" date="2018" name="Sci. Adv.">
        <title>Multi-heme cytochromes provide a pathway for survival in energy-limited environments.</title>
        <authorList>
            <person name="Deng X."/>
            <person name="Dohmae N."/>
            <person name="Nealson K.H."/>
            <person name="Hashimoto K."/>
            <person name="Okamoto A."/>
        </authorList>
    </citation>
    <scope>NUCLEOTIDE SEQUENCE [LARGE SCALE GENOMIC DNA]</scope>
    <source>
        <strain evidence="1 2">IS5</strain>
    </source>
</reference>
<dbReference type="EMBL" id="AP017378">
    <property type="protein sequence ID" value="BBD07849.1"/>
    <property type="molecule type" value="Genomic_DNA"/>
</dbReference>
<dbReference type="OrthoDB" id="5464446at2"/>
<gene>
    <name evidence="1" type="ORF">DFE_1123</name>
</gene>
<dbReference type="AlphaFoldDB" id="A0A2Z6AX72"/>
<protein>
    <submittedName>
        <fullName evidence="1">Uncharacterized protein</fullName>
    </submittedName>
</protein>
<proteinExistence type="predicted"/>
<sequence>MAHVLTSEGTSGIIELRGSGVSETYAPDNDLNQALELLFALYEIKNTQGSRLQDNYHLEGFNWLSTQVGNLYWRWLFRLVQYGPLLQRFESGEFSPHFRNKLNLGRIWEVLNPERKGLFKRLKASWIYDRTLGHHNQQIAQNLSGKMLFYRYGPTDFRTREMLSHFEDRDAKFSFVYSPSKRLLQDRNKQPHPVYFLHRKRPVERLFHNEYDLSQFSPWMQSALTRVIARAEEQMSFAVWEYRRHVQDLSPNPPKLLFGLEDHQEIFPLLYACRTLGVPSIGYQFSMYARRQAAYTFEGWKPGEYDGFDNVITWGPYWEKVIRKWSQVYPQGYYLPGANKHSYGYKRLKSDKFNPRNILVPYEFWGNTRRIGQYMVKLMDRGYTVYFKFKPDERPQRQLDCYELPEDYRSRVIEVFDITDELMAEINIVAGGMTTLLYDLLPYGKHTWVLDTEFTLLDDLVEDGWAEKISYEALDTMPTPKKADIQKDWNEMFSRTPLAEVLDEHVLNKL</sequence>
<accession>A0A2Z6AX72</accession>
<dbReference type="RefSeq" id="WP_126377457.1">
    <property type="nucleotide sequence ID" value="NZ_AP017378.1"/>
</dbReference>
<dbReference type="Proteomes" id="UP000269883">
    <property type="component" value="Chromosome"/>
</dbReference>
<dbReference type="KEGG" id="dfl:DFE_1123"/>
<organism evidence="1 2">
    <name type="scientific">Desulfovibrio ferrophilus</name>
    <dbReference type="NCBI Taxonomy" id="241368"/>
    <lineage>
        <taxon>Bacteria</taxon>
        <taxon>Pseudomonadati</taxon>
        <taxon>Thermodesulfobacteriota</taxon>
        <taxon>Desulfovibrionia</taxon>
        <taxon>Desulfovibrionales</taxon>
        <taxon>Desulfovibrionaceae</taxon>
        <taxon>Desulfovibrio</taxon>
    </lineage>
</organism>
<evidence type="ECO:0000313" key="2">
    <source>
        <dbReference type="Proteomes" id="UP000269883"/>
    </source>
</evidence>